<dbReference type="CDD" id="cd05466">
    <property type="entry name" value="PBP2_LTTR_substrate"/>
    <property type="match status" value="1"/>
</dbReference>
<organism evidence="6 7">
    <name type="scientific">Marinomonas spartinae</name>
    <dbReference type="NCBI Taxonomy" id="1792290"/>
    <lineage>
        <taxon>Bacteria</taxon>
        <taxon>Pseudomonadati</taxon>
        <taxon>Pseudomonadota</taxon>
        <taxon>Gammaproteobacteria</taxon>
        <taxon>Oceanospirillales</taxon>
        <taxon>Oceanospirillaceae</taxon>
        <taxon>Marinomonas</taxon>
    </lineage>
</organism>
<comment type="similarity">
    <text evidence="1">Belongs to the LysR transcriptional regulatory family.</text>
</comment>
<dbReference type="InterPro" id="IPR005119">
    <property type="entry name" value="LysR_subst-bd"/>
</dbReference>
<dbReference type="SUPFAM" id="SSF46785">
    <property type="entry name" value="Winged helix' DNA-binding domain"/>
    <property type="match status" value="1"/>
</dbReference>
<evidence type="ECO:0000313" key="6">
    <source>
        <dbReference type="EMBL" id="SBS26161.1"/>
    </source>
</evidence>
<keyword evidence="2" id="KW-0805">Transcription regulation</keyword>
<dbReference type="PRINTS" id="PR00039">
    <property type="entry name" value="HTHLYSR"/>
</dbReference>
<protein>
    <submittedName>
        <fullName evidence="6">HTH-type transcriptional regulator BenM</fullName>
    </submittedName>
</protein>
<keyword evidence="7" id="KW-1185">Reference proteome</keyword>
<dbReference type="InterPro" id="IPR036390">
    <property type="entry name" value="WH_DNA-bd_sf"/>
</dbReference>
<dbReference type="PANTHER" id="PTHR30126:SF88">
    <property type="entry name" value="TRANSCRIPTIONAL REGULATOR-RELATED"/>
    <property type="match status" value="1"/>
</dbReference>
<accession>A0A1A8T299</accession>
<dbReference type="Pfam" id="PF03466">
    <property type="entry name" value="LysR_substrate"/>
    <property type="match status" value="1"/>
</dbReference>
<dbReference type="FunFam" id="1.10.10.10:FF:000001">
    <property type="entry name" value="LysR family transcriptional regulator"/>
    <property type="match status" value="1"/>
</dbReference>
<proteinExistence type="inferred from homology"/>
<dbReference type="GO" id="GO:0003700">
    <property type="term" value="F:DNA-binding transcription factor activity"/>
    <property type="evidence" value="ECO:0007669"/>
    <property type="project" value="InterPro"/>
</dbReference>
<dbReference type="PANTHER" id="PTHR30126">
    <property type="entry name" value="HTH-TYPE TRANSCRIPTIONAL REGULATOR"/>
    <property type="match status" value="1"/>
</dbReference>
<evidence type="ECO:0000256" key="3">
    <source>
        <dbReference type="ARBA" id="ARBA00023125"/>
    </source>
</evidence>
<evidence type="ECO:0000313" key="7">
    <source>
        <dbReference type="Proteomes" id="UP000092544"/>
    </source>
</evidence>
<dbReference type="RefSeq" id="WP_067012359.1">
    <property type="nucleotide sequence ID" value="NZ_FLOB01000001.1"/>
</dbReference>
<dbReference type="SUPFAM" id="SSF53850">
    <property type="entry name" value="Periplasmic binding protein-like II"/>
    <property type="match status" value="1"/>
</dbReference>
<dbReference type="Gene3D" id="1.10.10.10">
    <property type="entry name" value="Winged helix-like DNA-binding domain superfamily/Winged helix DNA-binding domain"/>
    <property type="match status" value="1"/>
</dbReference>
<gene>
    <name evidence="6" type="primary">benM_1</name>
    <name evidence="6" type="ORF">MSP8886_00517</name>
</gene>
<dbReference type="Gene3D" id="3.40.190.290">
    <property type="match status" value="1"/>
</dbReference>
<dbReference type="Pfam" id="PF00126">
    <property type="entry name" value="HTH_1"/>
    <property type="match status" value="1"/>
</dbReference>
<keyword evidence="3" id="KW-0238">DNA-binding</keyword>
<sequence length="300" mass="33945">MKLDQIRAFIAVVEAGSFRSAADSIHKTQPSISAAVKALETRYGLQLFDRDSYRPTLTSEGHAFFRQSKKLMSQVQQLEHLGHDLAHGAATPLRLCVGQMSLSNECLMLIKRFQHAYPDIPLEITTDHLHGVQESLKKDNADIAIGPRYGLDDQHAFIEITRIEMVTVATPELLLSINGGSNKVKQPQLYSTPQIMVGGTNNHQGDKGHRYVLDTGKRWYINDFQAKKSLLFQGLGWGRIPRYMIETELEKRILVAIEIENFTSHNSIPIFMIRLRQQTQSSQANLFWEFMKGVTLPKGE</sequence>
<feature type="domain" description="HTH lysR-type" evidence="5">
    <location>
        <begin position="1"/>
        <end position="58"/>
    </location>
</feature>
<dbReference type="EMBL" id="FLOB01000001">
    <property type="protein sequence ID" value="SBS26161.1"/>
    <property type="molecule type" value="Genomic_DNA"/>
</dbReference>
<evidence type="ECO:0000256" key="2">
    <source>
        <dbReference type="ARBA" id="ARBA00023015"/>
    </source>
</evidence>
<evidence type="ECO:0000256" key="1">
    <source>
        <dbReference type="ARBA" id="ARBA00009437"/>
    </source>
</evidence>
<dbReference type="GO" id="GO:0000976">
    <property type="term" value="F:transcription cis-regulatory region binding"/>
    <property type="evidence" value="ECO:0007669"/>
    <property type="project" value="TreeGrafter"/>
</dbReference>
<dbReference type="InterPro" id="IPR000847">
    <property type="entry name" value="LysR_HTH_N"/>
</dbReference>
<dbReference type="InterPro" id="IPR036388">
    <property type="entry name" value="WH-like_DNA-bd_sf"/>
</dbReference>
<dbReference type="PROSITE" id="PS50931">
    <property type="entry name" value="HTH_LYSR"/>
    <property type="match status" value="1"/>
</dbReference>
<dbReference type="OrthoDB" id="9786526at2"/>
<name>A0A1A8T299_9GAMM</name>
<reference evidence="6 7" key="1">
    <citation type="submission" date="2016-06" db="EMBL/GenBank/DDBJ databases">
        <authorList>
            <person name="Kjaerup R.B."/>
            <person name="Dalgaard T.S."/>
            <person name="Juul-Madsen H.R."/>
        </authorList>
    </citation>
    <scope>NUCLEOTIDE SEQUENCE [LARGE SCALE GENOMIC DNA]</scope>
    <source>
        <strain evidence="6 7">CECT 8886</strain>
    </source>
</reference>
<dbReference type="STRING" id="1792290.MSP8886_00517"/>
<dbReference type="AlphaFoldDB" id="A0A1A8T299"/>
<keyword evidence="4" id="KW-0804">Transcription</keyword>
<evidence type="ECO:0000259" key="5">
    <source>
        <dbReference type="PROSITE" id="PS50931"/>
    </source>
</evidence>
<dbReference type="Proteomes" id="UP000092544">
    <property type="component" value="Unassembled WGS sequence"/>
</dbReference>
<evidence type="ECO:0000256" key="4">
    <source>
        <dbReference type="ARBA" id="ARBA00023163"/>
    </source>
</evidence>